<dbReference type="EMBL" id="CM002803">
    <property type="protein sequence ID" value="KEI66626.1"/>
    <property type="molecule type" value="Genomic_DNA"/>
</dbReference>
<organism evidence="2 3">
    <name type="scientific">Planktothrix agardhii (strain NIVA-CYA 126/8)</name>
    <dbReference type="NCBI Taxonomy" id="388467"/>
    <lineage>
        <taxon>Bacteria</taxon>
        <taxon>Bacillati</taxon>
        <taxon>Cyanobacteriota</taxon>
        <taxon>Cyanophyceae</taxon>
        <taxon>Oscillatoriophycideae</taxon>
        <taxon>Oscillatoriales</taxon>
        <taxon>Microcoleaceae</taxon>
        <taxon>Planktothrix</taxon>
    </lineage>
</organism>
<dbReference type="Proteomes" id="UP000027395">
    <property type="component" value="Chromosome"/>
</dbReference>
<dbReference type="InterPro" id="IPR012296">
    <property type="entry name" value="Nuclease_put_TT1808"/>
</dbReference>
<dbReference type="InterPro" id="IPR011335">
    <property type="entry name" value="Restrct_endonuc-II-like"/>
</dbReference>
<sequence length="194" mass="22480">MTTTQLKSLSLESFLQQYYIDESPAWEYIDGKIRQKPMPQGQHSKLQYKFCETINQIAEPSKIAYALPELRCTFGGRSVVPDIAVFLWNRIPLTPEEEIANQFDSFPDWTIEILSPNQKLTKVIDNILHCLEYGCKLGWLIDPDERSIFVFQPNQILKNYKIDSAEKLPILESIDINLTVSQIFGWLKQKPLID</sequence>
<proteinExistence type="predicted"/>
<dbReference type="PANTHER" id="PTHR34107">
    <property type="entry name" value="SLL0198 PROTEIN-RELATED"/>
    <property type="match status" value="1"/>
</dbReference>
<dbReference type="eggNOG" id="COG4636">
    <property type="taxonomic scope" value="Bacteria"/>
</dbReference>
<evidence type="ECO:0000259" key="1">
    <source>
        <dbReference type="Pfam" id="PF05685"/>
    </source>
</evidence>
<dbReference type="GeneID" id="77287815"/>
<dbReference type="RefSeq" id="WP_042153439.1">
    <property type="nucleotide sequence ID" value="NZ_CM002803.1"/>
</dbReference>
<evidence type="ECO:0000313" key="3">
    <source>
        <dbReference type="Proteomes" id="UP000027395"/>
    </source>
</evidence>
<evidence type="ECO:0000313" key="2">
    <source>
        <dbReference type="EMBL" id="KEI66626.1"/>
    </source>
</evidence>
<dbReference type="STRING" id="388467.A19Y_1612"/>
<accession>A0A073CER6</accession>
<dbReference type="HOGENOM" id="CLU_107036_0_0_3"/>
<protein>
    <recommendedName>
        <fullName evidence="1">Putative restriction endonuclease domain-containing protein</fullName>
    </recommendedName>
</protein>
<dbReference type="Pfam" id="PF05685">
    <property type="entry name" value="Uma2"/>
    <property type="match status" value="1"/>
</dbReference>
<name>A0A073CER6_PLAA1</name>
<reference evidence="2 3" key="1">
    <citation type="journal article" date="2014" name="Appl. Environ. Microbiol.">
        <title>Elucidation of insertion elements encoded on plasmids and in vitro construction of shuttle vectors from the toxic cyanobacterium Planktothrix.</title>
        <authorList>
            <person name="Christiansen G."/>
            <person name="Goesmann A."/>
            <person name="Kurmayer R."/>
        </authorList>
    </citation>
    <scope>NUCLEOTIDE SEQUENCE [LARGE SCALE GENOMIC DNA]</scope>
    <source>
        <strain evidence="2 3">NIVA-CYA 126/8</strain>
    </source>
</reference>
<dbReference type="Gene3D" id="3.90.1570.10">
    <property type="entry name" value="tt1808, chain A"/>
    <property type="match status" value="1"/>
</dbReference>
<gene>
    <name evidence="2" type="ORF">A19Y_1612</name>
</gene>
<dbReference type="PANTHER" id="PTHR34107:SF5">
    <property type="entry name" value="SLL1355 PROTEIN"/>
    <property type="match status" value="1"/>
</dbReference>
<dbReference type="InterPro" id="IPR008538">
    <property type="entry name" value="Uma2"/>
</dbReference>
<dbReference type="PATRIC" id="fig|388467.6.peg.1546"/>
<feature type="domain" description="Putative restriction endonuclease" evidence="1">
    <location>
        <begin position="12"/>
        <end position="168"/>
    </location>
</feature>
<dbReference type="AlphaFoldDB" id="A0A073CER6"/>
<keyword evidence="3" id="KW-1185">Reference proteome</keyword>
<dbReference type="SUPFAM" id="SSF52980">
    <property type="entry name" value="Restriction endonuclease-like"/>
    <property type="match status" value="1"/>
</dbReference>
<dbReference type="CDD" id="cd06260">
    <property type="entry name" value="DUF820-like"/>
    <property type="match status" value="1"/>
</dbReference>